<accession>A0ABV6BPV5</accession>
<gene>
    <name evidence="1" type="ORF">ACFFLS_06285</name>
</gene>
<dbReference type="Proteomes" id="UP001589734">
    <property type="component" value="Unassembled WGS sequence"/>
</dbReference>
<evidence type="ECO:0008006" key="3">
    <source>
        <dbReference type="Google" id="ProtNLM"/>
    </source>
</evidence>
<keyword evidence="2" id="KW-1185">Reference proteome</keyword>
<dbReference type="PROSITE" id="PS51257">
    <property type="entry name" value="PROKAR_LIPOPROTEIN"/>
    <property type="match status" value="1"/>
</dbReference>
<dbReference type="EMBL" id="JBHLYW010000007">
    <property type="protein sequence ID" value="MFC0076637.1"/>
    <property type="molecule type" value="Genomic_DNA"/>
</dbReference>
<evidence type="ECO:0000313" key="2">
    <source>
        <dbReference type="Proteomes" id="UP001589734"/>
    </source>
</evidence>
<organism evidence="1 2">
    <name type="scientific">Flavobacterium procerum</name>
    <dbReference type="NCBI Taxonomy" id="1455569"/>
    <lineage>
        <taxon>Bacteria</taxon>
        <taxon>Pseudomonadati</taxon>
        <taxon>Bacteroidota</taxon>
        <taxon>Flavobacteriia</taxon>
        <taxon>Flavobacteriales</taxon>
        <taxon>Flavobacteriaceae</taxon>
        <taxon>Flavobacterium</taxon>
    </lineage>
</organism>
<protein>
    <recommendedName>
        <fullName evidence="3">Lipoprotein</fullName>
    </recommendedName>
</protein>
<sequence length="242" mass="28330">MKYPLLCLVALVLFSCKKEEKKEVQIPQKEVQANVETDENAPDVPDTLKIKYDEHKNLFTILTILPDSSFSSWEWPKNDRIELVNKVKKNNYIVATRFLWKYSLITPNALQIAVVDGSWVLSIYKVKTNNYIVLAENRVGDGSTFRAFEYENGQLTAIPFNDLFDHSTTELLIDPDDEKCMEYFNDNRLLFDYSYIGTKKIKVHNYYLEEYKDCFKGNTMNYEFDPAAKMFKLINIEFSSEK</sequence>
<evidence type="ECO:0000313" key="1">
    <source>
        <dbReference type="EMBL" id="MFC0076637.1"/>
    </source>
</evidence>
<comment type="caution">
    <text evidence="1">The sequence shown here is derived from an EMBL/GenBank/DDBJ whole genome shotgun (WGS) entry which is preliminary data.</text>
</comment>
<name>A0ABV6BPV5_9FLAO</name>
<dbReference type="RefSeq" id="WP_379685684.1">
    <property type="nucleotide sequence ID" value="NZ_JBHLYW010000007.1"/>
</dbReference>
<proteinExistence type="predicted"/>
<reference evidence="1 2" key="1">
    <citation type="submission" date="2024-09" db="EMBL/GenBank/DDBJ databases">
        <authorList>
            <person name="Sun Q."/>
            <person name="Mori K."/>
        </authorList>
    </citation>
    <scope>NUCLEOTIDE SEQUENCE [LARGE SCALE GENOMIC DNA]</scope>
    <source>
        <strain evidence="1 2">CGMCC 1.12926</strain>
    </source>
</reference>